<accession>A0AAN9PBR7</accession>
<keyword evidence="4 7" id="KW-1133">Transmembrane helix</keyword>
<dbReference type="EMBL" id="JAYWIO010000001">
    <property type="protein sequence ID" value="KAK7292341.1"/>
    <property type="molecule type" value="Genomic_DNA"/>
</dbReference>
<keyword evidence="9" id="KW-1185">Reference proteome</keyword>
<feature type="transmembrane region" description="Helical" evidence="7">
    <location>
        <begin position="115"/>
        <end position="134"/>
    </location>
</feature>
<feature type="transmembrane region" description="Helical" evidence="7">
    <location>
        <begin position="176"/>
        <end position="195"/>
    </location>
</feature>
<dbReference type="GO" id="GO:0016020">
    <property type="term" value="C:membrane"/>
    <property type="evidence" value="ECO:0007669"/>
    <property type="project" value="UniProtKB-SubCell"/>
</dbReference>
<evidence type="ECO:0000256" key="6">
    <source>
        <dbReference type="SAM" id="MobiDB-lite"/>
    </source>
</evidence>
<comment type="caution">
    <text evidence="8">The sequence shown here is derived from an EMBL/GenBank/DDBJ whole genome shotgun (WGS) entry which is preliminary data.</text>
</comment>
<protein>
    <recommendedName>
        <fullName evidence="10">DUF679 domain membrane protein 2</fullName>
    </recommendedName>
</protein>
<gene>
    <name evidence="8" type="ORF">RIF29_08119</name>
</gene>
<evidence type="ECO:0000313" key="9">
    <source>
        <dbReference type="Proteomes" id="UP001372338"/>
    </source>
</evidence>
<dbReference type="PANTHER" id="PTHR31621">
    <property type="entry name" value="PROTEIN DMP3"/>
    <property type="match status" value="1"/>
</dbReference>
<organism evidence="8 9">
    <name type="scientific">Crotalaria pallida</name>
    <name type="common">Smooth rattlebox</name>
    <name type="synonym">Crotalaria striata</name>
    <dbReference type="NCBI Taxonomy" id="3830"/>
    <lineage>
        <taxon>Eukaryota</taxon>
        <taxon>Viridiplantae</taxon>
        <taxon>Streptophyta</taxon>
        <taxon>Embryophyta</taxon>
        <taxon>Tracheophyta</taxon>
        <taxon>Spermatophyta</taxon>
        <taxon>Magnoliopsida</taxon>
        <taxon>eudicotyledons</taxon>
        <taxon>Gunneridae</taxon>
        <taxon>Pentapetalae</taxon>
        <taxon>rosids</taxon>
        <taxon>fabids</taxon>
        <taxon>Fabales</taxon>
        <taxon>Fabaceae</taxon>
        <taxon>Papilionoideae</taxon>
        <taxon>50 kb inversion clade</taxon>
        <taxon>genistoids sensu lato</taxon>
        <taxon>core genistoids</taxon>
        <taxon>Crotalarieae</taxon>
        <taxon>Crotalaria</taxon>
    </lineage>
</organism>
<reference evidence="8 9" key="1">
    <citation type="submission" date="2024-01" db="EMBL/GenBank/DDBJ databases">
        <title>The genomes of 5 underutilized Papilionoideae crops provide insights into root nodulation and disease resistanc.</title>
        <authorList>
            <person name="Yuan L."/>
        </authorList>
    </citation>
    <scope>NUCLEOTIDE SEQUENCE [LARGE SCALE GENOMIC DNA]</scope>
    <source>
        <strain evidence="8">ZHUSHIDOU_FW_LH</strain>
        <tissue evidence="8">Leaf</tissue>
    </source>
</reference>
<evidence type="ECO:0000256" key="1">
    <source>
        <dbReference type="ARBA" id="ARBA00004141"/>
    </source>
</evidence>
<dbReference type="Proteomes" id="UP001372338">
    <property type="component" value="Unassembled WGS sequence"/>
</dbReference>
<dbReference type="PANTHER" id="PTHR31621:SF55">
    <property type="entry name" value="PROTEIN, PUTATIVE-RELATED"/>
    <property type="match status" value="1"/>
</dbReference>
<keyword evidence="5 7" id="KW-0472">Membrane</keyword>
<feature type="region of interest" description="Disordered" evidence="6">
    <location>
        <begin position="242"/>
        <end position="269"/>
    </location>
</feature>
<dbReference type="Pfam" id="PF05078">
    <property type="entry name" value="DUF679"/>
    <property type="match status" value="1"/>
</dbReference>
<dbReference type="AlphaFoldDB" id="A0AAN9PBR7"/>
<dbReference type="InterPro" id="IPR007770">
    <property type="entry name" value="DMP"/>
</dbReference>
<sequence length="269" mass="28492">MNEVLVGVVFAVVVGDGVVYGGEGLVVFFRNGGGSRGVKTSTSLKFHRNYKKTIAMVADSTSSSTTTATASTESNALTSAVGSLIKLLPTGTVFLFQFLNPIATNNGQCATSNRYVTATLLVACAFSCCFASFTDSYTGDDKKRHYGIVTATGLYDPSSSSSSNDTIHLSKYRLKFSDFVHAVLSMVVFAVLALLDTNTVHCFYPGFDSTQKQLLQVLPPAIGVFAGGVFMLFPNTRHGFGYPTSSDPHDHNTASSKSNDSAAPPQTAV</sequence>
<evidence type="ECO:0008006" key="10">
    <source>
        <dbReference type="Google" id="ProtNLM"/>
    </source>
</evidence>
<evidence type="ECO:0000256" key="4">
    <source>
        <dbReference type="ARBA" id="ARBA00022989"/>
    </source>
</evidence>
<dbReference type="GO" id="GO:0005737">
    <property type="term" value="C:cytoplasm"/>
    <property type="evidence" value="ECO:0007669"/>
    <property type="project" value="UniProtKB-ARBA"/>
</dbReference>
<evidence type="ECO:0000313" key="8">
    <source>
        <dbReference type="EMBL" id="KAK7292341.1"/>
    </source>
</evidence>
<evidence type="ECO:0000256" key="3">
    <source>
        <dbReference type="ARBA" id="ARBA00022692"/>
    </source>
</evidence>
<evidence type="ECO:0000256" key="5">
    <source>
        <dbReference type="ARBA" id="ARBA00023136"/>
    </source>
</evidence>
<comment type="similarity">
    <text evidence="2">Belongs to the plant DMP1 protein family.</text>
</comment>
<dbReference type="GO" id="GO:0010256">
    <property type="term" value="P:endomembrane system organization"/>
    <property type="evidence" value="ECO:0007669"/>
    <property type="project" value="TreeGrafter"/>
</dbReference>
<evidence type="ECO:0000256" key="2">
    <source>
        <dbReference type="ARBA" id="ARBA00008707"/>
    </source>
</evidence>
<keyword evidence="3 7" id="KW-0812">Transmembrane</keyword>
<proteinExistence type="inferred from homology"/>
<feature type="transmembrane region" description="Helical" evidence="7">
    <location>
        <begin position="215"/>
        <end position="233"/>
    </location>
</feature>
<name>A0AAN9PBR7_CROPI</name>
<evidence type="ECO:0000256" key="7">
    <source>
        <dbReference type="SAM" id="Phobius"/>
    </source>
</evidence>
<comment type="subcellular location">
    <subcellularLocation>
        <location evidence="1">Membrane</location>
        <topology evidence="1">Multi-pass membrane protein</topology>
    </subcellularLocation>
</comment>